<feature type="region of interest" description="Disordered" evidence="1">
    <location>
        <begin position="1"/>
        <end position="80"/>
    </location>
</feature>
<protein>
    <submittedName>
        <fullName evidence="2">Uncharacterized protein</fullName>
    </submittedName>
</protein>
<dbReference type="Proteomes" id="UP000466442">
    <property type="component" value="Unassembled WGS sequence"/>
</dbReference>
<name>A0A8S9XTD3_APOLU</name>
<evidence type="ECO:0000256" key="1">
    <source>
        <dbReference type="SAM" id="MobiDB-lite"/>
    </source>
</evidence>
<feature type="region of interest" description="Disordered" evidence="1">
    <location>
        <begin position="114"/>
        <end position="140"/>
    </location>
</feature>
<feature type="compositionally biased region" description="Polar residues" evidence="1">
    <location>
        <begin position="114"/>
        <end position="125"/>
    </location>
</feature>
<feature type="compositionally biased region" description="Pro residues" evidence="1">
    <location>
        <begin position="14"/>
        <end position="25"/>
    </location>
</feature>
<dbReference type="EMBL" id="WIXP02000004">
    <property type="protein sequence ID" value="KAF6212203.1"/>
    <property type="molecule type" value="Genomic_DNA"/>
</dbReference>
<feature type="region of interest" description="Disordered" evidence="1">
    <location>
        <begin position="456"/>
        <end position="483"/>
    </location>
</feature>
<accession>A0A8S9XTD3</accession>
<gene>
    <name evidence="2" type="ORF">GE061_012724</name>
</gene>
<comment type="caution">
    <text evidence="2">The sequence shown here is derived from an EMBL/GenBank/DDBJ whole genome shotgun (WGS) entry which is preliminary data.</text>
</comment>
<feature type="compositionally biased region" description="Pro residues" evidence="1">
    <location>
        <begin position="127"/>
        <end position="139"/>
    </location>
</feature>
<evidence type="ECO:0000313" key="2">
    <source>
        <dbReference type="EMBL" id="KAF6212203.1"/>
    </source>
</evidence>
<evidence type="ECO:0000313" key="3">
    <source>
        <dbReference type="Proteomes" id="UP000466442"/>
    </source>
</evidence>
<reference evidence="2" key="1">
    <citation type="journal article" date="2021" name="Mol. Ecol. Resour.">
        <title>Apolygus lucorum genome provides insights into omnivorousness and mesophyll feeding.</title>
        <authorList>
            <person name="Liu Y."/>
            <person name="Liu H."/>
            <person name="Wang H."/>
            <person name="Huang T."/>
            <person name="Liu B."/>
            <person name="Yang B."/>
            <person name="Yin L."/>
            <person name="Li B."/>
            <person name="Zhang Y."/>
            <person name="Zhang S."/>
            <person name="Jiang F."/>
            <person name="Zhang X."/>
            <person name="Ren Y."/>
            <person name="Wang B."/>
            <person name="Wang S."/>
            <person name="Lu Y."/>
            <person name="Wu K."/>
            <person name="Fan W."/>
            <person name="Wang G."/>
        </authorList>
    </citation>
    <scope>NUCLEOTIDE SEQUENCE</scope>
    <source>
        <strain evidence="2">12Hb</strain>
    </source>
</reference>
<keyword evidence="3" id="KW-1185">Reference proteome</keyword>
<dbReference type="AlphaFoldDB" id="A0A8S9XTD3"/>
<sequence>MSSQQLHTDLRLTPSPPPPPLPPRPQTSTGSVLLPTMRKPTRPIPPGGRRNPESSAAAKENATKPLPLPPRHVMSIGTAVDPPRPPLPSISFLIPAFSQTCTDCCLHGLHKPPTNSVATQSSSTEPPKVPSPTMPPPQPSVKSAIVTKYFNSEKRWLQTETTIGKSIFEGEKMRSNKLMENANNEINRFYKQVTVGDPVLETIGLVQVLHQDIFGPSKQKFDAIEMMNQIENMLHRMDKTITLIPVNRYRHYERKVNKRLTRERIEPLNARRKYKESKSYIKRMTGMYDKPPMGYRWRKVVPRSAVPPLRRRMKGTSCDRRGSEPKVNHLQLDKICARDDLEDEIDFVIKSHVRLKRKGTSDMDVCEGENSLPSTDLRSSVNSDTLMKFLGSEEGEEEMDTGSSFDILELVYDSDQMLIRENFKKRQEKGFVSEAPPDLYDVRSFDDRFLVKRGVDAESTAEKDRRHRHRPERKINFNPLSWR</sequence>
<proteinExistence type="predicted"/>
<organism evidence="2 3">
    <name type="scientific">Apolygus lucorum</name>
    <name type="common">Small green plant bug</name>
    <name type="synonym">Lygocoris lucorum</name>
    <dbReference type="NCBI Taxonomy" id="248454"/>
    <lineage>
        <taxon>Eukaryota</taxon>
        <taxon>Metazoa</taxon>
        <taxon>Ecdysozoa</taxon>
        <taxon>Arthropoda</taxon>
        <taxon>Hexapoda</taxon>
        <taxon>Insecta</taxon>
        <taxon>Pterygota</taxon>
        <taxon>Neoptera</taxon>
        <taxon>Paraneoptera</taxon>
        <taxon>Hemiptera</taxon>
        <taxon>Heteroptera</taxon>
        <taxon>Panheteroptera</taxon>
        <taxon>Cimicomorpha</taxon>
        <taxon>Miridae</taxon>
        <taxon>Mirini</taxon>
        <taxon>Apolygus</taxon>
    </lineage>
</organism>